<accession>A0A974AK20</accession>
<name>A0A974AK20_9BRAD</name>
<feature type="domain" description="N-acetyltransferase" evidence="1">
    <location>
        <begin position="9"/>
        <end position="172"/>
    </location>
</feature>
<dbReference type="PANTHER" id="PTHR43072">
    <property type="entry name" value="N-ACETYLTRANSFERASE"/>
    <property type="match status" value="1"/>
</dbReference>
<evidence type="ECO:0000313" key="2">
    <source>
        <dbReference type="EMBL" id="NVL11413.1"/>
    </source>
</evidence>
<dbReference type="Gene3D" id="3.40.630.30">
    <property type="match status" value="1"/>
</dbReference>
<dbReference type="EMBL" id="JABWSX010000001">
    <property type="protein sequence ID" value="NVL11413.1"/>
    <property type="molecule type" value="Genomic_DNA"/>
</dbReference>
<dbReference type="SUPFAM" id="SSF55729">
    <property type="entry name" value="Acyl-CoA N-acyltransferases (Nat)"/>
    <property type="match status" value="1"/>
</dbReference>
<dbReference type="PROSITE" id="PS51186">
    <property type="entry name" value="GNAT"/>
    <property type="match status" value="1"/>
</dbReference>
<evidence type="ECO:0000259" key="1">
    <source>
        <dbReference type="PROSITE" id="PS51186"/>
    </source>
</evidence>
<dbReference type="CDD" id="cd04301">
    <property type="entry name" value="NAT_SF"/>
    <property type="match status" value="1"/>
</dbReference>
<organism evidence="2">
    <name type="scientific">Bradyrhizobium quebecense</name>
    <dbReference type="NCBI Taxonomy" id="2748629"/>
    <lineage>
        <taxon>Bacteria</taxon>
        <taxon>Pseudomonadati</taxon>
        <taxon>Pseudomonadota</taxon>
        <taxon>Alphaproteobacteria</taxon>
        <taxon>Hyphomicrobiales</taxon>
        <taxon>Nitrobacteraceae</taxon>
        <taxon>Bradyrhizobium</taxon>
    </lineage>
</organism>
<dbReference type="Pfam" id="PF00583">
    <property type="entry name" value="Acetyltransf_1"/>
    <property type="match status" value="1"/>
</dbReference>
<dbReference type="InterPro" id="IPR016181">
    <property type="entry name" value="Acyl_CoA_acyltransferase"/>
</dbReference>
<sequence>MSNPAGSNPEIRLTVEADLPSITAIYEHAVRFGTATFELIPPDLAEMTRRYSALIDGGFPYFVAVLDGHVAGYAYAGPYRPRPAYRFTVENSVYLDPAVHRRGIGLRLMERLIAECDGRGFRQMIAVIGDSANAGSIGLHRRCGFQMIGTHPNVGLKFGRWLDTVMMQRALGEGAATVPAD</sequence>
<dbReference type="PANTHER" id="PTHR43072:SF8">
    <property type="entry name" value="ACYLTRANSFERASE FABY-RELATED"/>
    <property type="match status" value="1"/>
</dbReference>
<dbReference type="AlphaFoldDB" id="A0A974AK20"/>
<gene>
    <name evidence="2" type="ORF">HU230_38330</name>
</gene>
<reference evidence="2" key="1">
    <citation type="submission" date="2020-06" db="EMBL/GenBank/DDBJ databases">
        <title>Whole Genome Sequence of Bradyrhizobium sp. Strain 66S1MB.</title>
        <authorList>
            <person name="Bromfield E."/>
            <person name="Cloutier S."/>
        </authorList>
    </citation>
    <scope>NUCLEOTIDE SEQUENCE</scope>
    <source>
        <strain evidence="2">66S1MB</strain>
    </source>
</reference>
<comment type="caution">
    <text evidence="2">The sequence shown here is derived from an EMBL/GenBank/DDBJ whole genome shotgun (WGS) entry which is preliminary data.</text>
</comment>
<dbReference type="InterPro" id="IPR000182">
    <property type="entry name" value="GNAT_dom"/>
</dbReference>
<protein>
    <submittedName>
        <fullName evidence="2">N-acetyltransferase family protein</fullName>
    </submittedName>
</protein>
<dbReference type="GO" id="GO:0016747">
    <property type="term" value="F:acyltransferase activity, transferring groups other than amino-acyl groups"/>
    <property type="evidence" value="ECO:0007669"/>
    <property type="project" value="InterPro"/>
</dbReference>
<proteinExistence type="predicted"/>
<dbReference type="RefSeq" id="WP_176534358.1">
    <property type="nucleotide sequence ID" value="NZ_CP088022.1"/>
</dbReference>